<protein>
    <submittedName>
        <fullName evidence="2">Metal-dependent hydrolase</fullName>
    </submittedName>
</protein>
<evidence type="ECO:0000256" key="1">
    <source>
        <dbReference type="SAM" id="Phobius"/>
    </source>
</evidence>
<comment type="caution">
    <text evidence="2">The sequence shown here is derived from an EMBL/GenBank/DDBJ whole genome shotgun (WGS) entry which is preliminary data.</text>
</comment>
<keyword evidence="2" id="KW-0378">Hydrolase</keyword>
<feature type="transmembrane region" description="Helical" evidence="1">
    <location>
        <begin position="121"/>
        <end position="141"/>
    </location>
</feature>
<organism evidence="2 3">
    <name type="scientific">Chengkuizengella axinellae</name>
    <dbReference type="NCBI Taxonomy" id="3064388"/>
    <lineage>
        <taxon>Bacteria</taxon>
        <taxon>Bacillati</taxon>
        <taxon>Bacillota</taxon>
        <taxon>Bacilli</taxon>
        <taxon>Bacillales</taxon>
        <taxon>Paenibacillaceae</taxon>
        <taxon>Chengkuizengella</taxon>
    </lineage>
</organism>
<gene>
    <name evidence="2" type="ORF">Q5Y73_18740</name>
</gene>
<accession>A0ABT9J3H4</accession>
<dbReference type="PANTHER" id="PTHR35531:SF1">
    <property type="entry name" value="INNER MEMBRANE PROTEIN YBCI-RELATED"/>
    <property type="match status" value="1"/>
</dbReference>
<feature type="transmembrane region" description="Helical" evidence="1">
    <location>
        <begin position="88"/>
        <end position="109"/>
    </location>
</feature>
<dbReference type="GO" id="GO:0016787">
    <property type="term" value="F:hydrolase activity"/>
    <property type="evidence" value="ECO:0007669"/>
    <property type="project" value="UniProtKB-KW"/>
</dbReference>
<evidence type="ECO:0000313" key="2">
    <source>
        <dbReference type="EMBL" id="MDP5276140.1"/>
    </source>
</evidence>
<dbReference type="InterPro" id="IPR016956">
    <property type="entry name" value="YdjM"/>
</dbReference>
<keyword evidence="1" id="KW-0812">Transmembrane</keyword>
<evidence type="ECO:0000313" key="3">
    <source>
        <dbReference type="Proteomes" id="UP001231941"/>
    </source>
</evidence>
<name>A0ABT9J3H4_9BACL</name>
<keyword evidence="1" id="KW-1133">Transmembrane helix</keyword>
<dbReference type="Proteomes" id="UP001231941">
    <property type="component" value="Unassembled WGS sequence"/>
</dbReference>
<dbReference type="InterPro" id="IPR007404">
    <property type="entry name" value="YdjM-like"/>
</dbReference>
<proteinExistence type="predicted"/>
<feature type="transmembrane region" description="Helical" evidence="1">
    <location>
        <begin position="14"/>
        <end position="35"/>
    </location>
</feature>
<sequence length="152" mass="16789">MTGPTHLLVSTTSAIYLGYSSVTELLVVGIASLICDIDRKNSLLGRLIPVLPSFIEGLLGKRTLTHSIPFLLLLAMVVQTINSNWIPLLLIGFISHVILDLFTGSVALLYPYSKKFSIRLLVPPVFIETAVLIGLGVFYAFNWLDLYSRIQL</sequence>
<dbReference type="PIRSF" id="PIRSF030780">
    <property type="entry name" value="Md_memb_hyd_prd"/>
    <property type="match status" value="1"/>
</dbReference>
<keyword evidence="1" id="KW-0472">Membrane</keyword>
<keyword evidence="3" id="KW-1185">Reference proteome</keyword>
<dbReference type="RefSeq" id="WP_305993451.1">
    <property type="nucleotide sequence ID" value="NZ_JAVAMP010000012.1"/>
</dbReference>
<reference evidence="2 3" key="1">
    <citation type="submission" date="2023-08" db="EMBL/GenBank/DDBJ databases">
        <authorList>
            <person name="Park J.-S."/>
        </authorList>
    </citation>
    <scope>NUCLEOTIDE SEQUENCE [LARGE SCALE GENOMIC DNA]</scope>
    <source>
        <strain evidence="2 3">2205SS18-9</strain>
    </source>
</reference>
<dbReference type="EMBL" id="JAVAMP010000012">
    <property type="protein sequence ID" value="MDP5276140.1"/>
    <property type="molecule type" value="Genomic_DNA"/>
</dbReference>
<dbReference type="Pfam" id="PF04307">
    <property type="entry name" value="YdjM"/>
    <property type="match status" value="1"/>
</dbReference>
<dbReference type="PANTHER" id="PTHR35531">
    <property type="entry name" value="INNER MEMBRANE PROTEIN YBCI-RELATED"/>
    <property type="match status" value="1"/>
</dbReference>